<dbReference type="GO" id="GO:0016740">
    <property type="term" value="F:transferase activity"/>
    <property type="evidence" value="ECO:0007669"/>
    <property type="project" value="UniProtKB-KW"/>
</dbReference>
<dbReference type="Gene3D" id="3.90.226.10">
    <property type="entry name" value="2-enoyl-CoA Hydratase, Chain A, domain 1"/>
    <property type="match status" value="2"/>
</dbReference>
<evidence type="ECO:0000259" key="2">
    <source>
        <dbReference type="PROSITE" id="PS50980"/>
    </source>
</evidence>
<dbReference type="PANTHER" id="PTHR43842">
    <property type="entry name" value="PROPIONYL-COA CARBOXYLASE BETA CHAIN"/>
    <property type="match status" value="1"/>
</dbReference>
<dbReference type="InterPro" id="IPR029045">
    <property type="entry name" value="ClpP/crotonase-like_dom_sf"/>
</dbReference>
<organism evidence="4">
    <name type="scientific">uncultured marine thaumarchaeote KM3_24_H11</name>
    <dbReference type="NCBI Taxonomy" id="1456102"/>
    <lineage>
        <taxon>Archaea</taxon>
        <taxon>Nitrososphaerota</taxon>
        <taxon>environmental samples</taxon>
    </lineage>
</organism>
<dbReference type="SUPFAM" id="SSF52096">
    <property type="entry name" value="ClpP/crotonase"/>
    <property type="match status" value="2"/>
</dbReference>
<name>A0A075GY48_9ARCH</name>
<reference evidence="4" key="1">
    <citation type="journal article" date="2014" name="Genome Biol. Evol.">
        <title>Pangenome evidence for extensive interdomain horizontal transfer affecting lineage core and shell genes in uncultured planktonic thaumarchaeota and euryarchaeota.</title>
        <authorList>
            <person name="Deschamps P."/>
            <person name="Zivanovic Y."/>
            <person name="Moreira D."/>
            <person name="Rodriguez-Valera F."/>
            <person name="Lopez-Garcia P."/>
        </authorList>
    </citation>
    <scope>NUCLEOTIDE SEQUENCE</scope>
</reference>
<dbReference type="PANTHER" id="PTHR43842:SF2">
    <property type="entry name" value="PROPIONYL-COA CARBOXYLASE BETA CHAIN, MITOCHONDRIAL"/>
    <property type="match status" value="1"/>
</dbReference>
<dbReference type="Pfam" id="PF01039">
    <property type="entry name" value="Carboxyl_trans"/>
    <property type="match status" value="1"/>
</dbReference>
<dbReference type="InterPro" id="IPR051047">
    <property type="entry name" value="AccD/PCCB"/>
</dbReference>
<proteinExistence type="inferred from homology"/>
<dbReference type="AlphaFoldDB" id="A0A075GY48"/>
<dbReference type="GO" id="GO:0004658">
    <property type="term" value="F:propionyl-CoA carboxylase activity"/>
    <property type="evidence" value="ECO:0007669"/>
    <property type="project" value="UniProtKB-EC"/>
</dbReference>
<dbReference type="PROSITE" id="PS50989">
    <property type="entry name" value="COA_CT_CTER"/>
    <property type="match status" value="1"/>
</dbReference>
<feature type="domain" description="CoA carboxyltransferase C-terminal" evidence="3">
    <location>
        <begin position="271"/>
        <end position="506"/>
    </location>
</feature>
<feature type="domain" description="CoA carboxyltransferase N-terminal" evidence="2">
    <location>
        <begin position="11"/>
        <end position="267"/>
    </location>
</feature>
<gene>
    <name evidence="4" type="primary">PCCB</name>
    <name evidence="4" type="synonym">pccB</name>
</gene>
<evidence type="ECO:0000259" key="3">
    <source>
        <dbReference type="PROSITE" id="PS50989"/>
    </source>
</evidence>
<dbReference type="EMBL" id="KF900813">
    <property type="protein sequence ID" value="AIF07815.1"/>
    <property type="molecule type" value="Genomic_DNA"/>
</dbReference>
<accession>A0A075GY48</accession>
<protein>
    <submittedName>
        <fullName evidence="4">Carboxyl transferase (PCCB, pccB)</fullName>
        <ecNumber evidence="4">6.4.1.3</ecNumber>
    </submittedName>
</protein>
<evidence type="ECO:0000256" key="1">
    <source>
        <dbReference type="ARBA" id="ARBA00006102"/>
    </source>
</evidence>
<keyword evidence="4" id="KW-0436">Ligase</keyword>
<comment type="similarity">
    <text evidence="1">Belongs to the AccD/PCCB family.</text>
</comment>
<evidence type="ECO:0000313" key="4">
    <source>
        <dbReference type="EMBL" id="AIF07815.1"/>
    </source>
</evidence>
<dbReference type="InterPro" id="IPR034733">
    <property type="entry name" value="AcCoA_carboxyl_beta"/>
</dbReference>
<sequence length="524" mass="57676">MKTFDSNQIMHSEKIDEYTKNKNTALQGGGQERISSQHEKGKLTARERIDLLLDEGTFVEVDPMTTHHYYEYDMQKKKFFTDGVIGGYGNVSGRQIFVFAYDFTVLGGTLSQMGAKKITKLMDHAVRTGCPIIGIMDSGGARIQEGIMSLDGFADIFYHNQLASGVIPQITASVGPSAGGSVYSPAMTDFVIMVEKIGSMFVTGPDVVKTVLGEEISFEDLGGANTHGTKSGVAHFVAENEYECMDYIKKLISFLPQNNTEQPPKVSTDDDPNRLDNNLINIMPENPLQPYDMKEIINSIVDDHEFFEVHELFAPNIIVGYGRLNGNVVGIVANQPMHLAGALDIDSSNKASRFIRFCDSFNIPIITLVDTPGYMPGSNQEHNGIIRHGSKLLYAYCEATVPRITLVIGKAYGGAYIAMGSKNLRTDINYAWPTAKCAVLGGEAAVKIMNRKDLAASDDPESLKKQLVDEFAEKFENPYVAASHGTVDNVINPAETRPMLIKALEMLANKREKQLPRKHGNINL</sequence>
<dbReference type="InterPro" id="IPR011762">
    <property type="entry name" value="COA_CT_N"/>
</dbReference>
<dbReference type="PROSITE" id="PS50980">
    <property type="entry name" value="COA_CT_NTER"/>
    <property type="match status" value="1"/>
</dbReference>
<keyword evidence="4" id="KW-0808">Transferase</keyword>
<dbReference type="FunFam" id="3.90.226.10:FF:000017">
    <property type="entry name" value="Propionyl-CoA carboxylase subunit beta 5"/>
    <property type="match status" value="1"/>
</dbReference>
<dbReference type="FunFam" id="3.90.226.10:FF:000016">
    <property type="entry name" value="Propionyl-CoA carboxylase, beta subunit"/>
    <property type="match status" value="1"/>
</dbReference>
<dbReference type="EC" id="6.4.1.3" evidence="4"/>
<dbReference type="InterPro" id="IPR011763">
    <property type="entry name" value="COA_CT_C"/>
</dbReference>